<evidence type="ECO:0000313" key="4">
    <source>
        <dbReference type="EMBL" id="TWW57249.1"/>
    </source>
</evidence>
<dbReference type="Proteomes" id="UP000324091">
    <property type="component" value="Chromosome 8"/>
</dbReference>
<evidence type="ECO:0000256" key="1">
    <source>
        <dbReference type="ARBA" id="ARBA00004123"/>
    </source>
</evidence>
<keyword evidence="5" id="KW-1185">Reference proteome</keyword>
<dbReference type="EMBL" id="RHFK02000021">
    <property type="protein sequence ID" value="TWW57249.1"/>
    <property type="molecule type" value="Genomic_DNA"/>
</dbReference>
<keyword evidence="3" id="KW-0175">Coiled coil</keyword>
<comment type="caution">
    <text evidence="4">The sequence shown here is derived from an EMBL/GenBank/DDBJ whole genome shotgun (WGS) entry which is preliminary data.</text>
</comment>
<dbReference type="GO" id="GO:0000981">
    <property type="term" value="F:DNA-binding transcription factor activity, RNA polymerase II-specific"/>
    <property type="evidence" value="ECO:0007669"/>
    <property type="project" value="TreeGrafter"/>
</dbReference>
<feature type="coiled-coil region" evidence="3">
    <location>
        <begin position="31"/>
        <end position="86"/>
    </location>
</feature>
<sequence length="152" mass="17482">MFAKKKAKLPSDEYLSTKFRASDVLDNDEDIKQLNKEINDISESNNEMEVDMVNLQTQISSMEKNLKSIEHENKMIEEQNEALFLELSGLSRALIRSLANIRLPHMEPITEQNFDSYVSTLTHMYTNKDCFQNPENKALLESINKAVKGIKV</sequence>
<proteinExistence type="predicted"/>
<evidence type="ECO:0000256" key="3">
    <source>
        <dbReference type="SAM" id="Coils"/>
    </source>
</evidence>
<dbReference type="AlphaFoldDB" id="A0A5C6MR15"/>
<accession>A0A5C6MR15</accession>
<dbReference type="PANTHER" id="PTHR10816:SF10">
    <property type="entry name" value="MYELIN TRANSCRIPTION FACTOR 1"/>
    <property type="match status" value="1"/>
</dbReference>
<protein>
    <submittedName>
        <fullName evidence="4">Myelin transcription factor 1</fullName>
    </submittedName>
</protein>
<dbReference type="Gene3D" id="1.20.5.1700">
    <property type="match status" value="1"/>
</dbReference>
<dbReference type="GO" id="GO:0005634">
    <property type="term" value="C:nucleus"/>
    <property type="evidence" value="ECO:0007669"/>
    <property type="project" value="UniProtKB-SubCell"/>
</dbReference>
<evidence type="ECO:0000256" key="2">
    <source>
        <dbReference type="ARBA" id="ARBA00023242"/>
    </source>
</evidence>
<organism evidence="4 5">
    <name type="scientific">Takifugu flavidus</name>
    <name type="common">sansaifugu</name>
    <dbReference type="NCBI Taxonomy" id="433684"/>
    <lineage>
        <taxon>Eukaryota</taxon>
        <taxon>Metazoa</taxon>
        <taxon>Chordata</taxon>
        <taxon>Craniata</taxon>
        <taxon>Vertebrata</taxon>
        <taxon>Euteleostomi</taxon>
        <taxon>Actinopterygii</taxon>
        <taxon>Neopterygii</taxon>
        <taxon>Teleostei</taxon>
        <taxon>Neoteleostei</taxon>
        <taxon>Acanthomorphata</taxon>
        <taxon>Eupercaria</taxon>
        <taxon>Tetraodontiformes</taxon>
        <taxon>Tetradontoidea</taxon>
        <taxon>Tetraodontidae</taxon>
        <taxon>Takifugu</taxon>
    </lineage>
</organism>
<keyword evidence="2" id="KW-0539">Nucleus</keyword>
<evidence type="ECO:0000313" key="5">
    <source>
        <dbReference type="Proteomes" id="UP000324091"/>
    </source>
</evidence>
<name>A0A5C6MR15_9TELE</name>
<dbReference type="PANTHER" id="PTHR10816">
    <property type="entry name" value="MYELIN TRANSCRIPTION FACTOR 1-RELATED"/>
    <property type="match status" value="1"/>
</dbReference>
<reference evidence="4 5" key="1">
    <citation type="submission" date="2019-04" db="EMBL/GenBank/DDBJ databases">
        <title>Chromosome genome assembly for Takifugu flavidus.</title>
        <authorList>
            <person name="Xiao S."/>
        </authorList>
    </citation>
    <scope>NUCLEOTIDE SEQUENCE [LARGE SCALE GENOMIC DNA]</scope>
    <source>
        <strain evidence="4">HTHZ2018</strain>
        <tissue evidence="4">Muscle</tissue>
    </source>
</reference>
<gene>
    <name evidence="4" type="ORF">D4764_08G0012360</name>
</gene>
<dbReference type="GO" id="GO:0000978">
    <property type="term" value="F:RNA polymerase II cis-regulatory region sequence-specific DNA binding"/>
    <property type="evidence" value="ECO:0007669"/>
    <property type="project" value="TreeGrafter"/>
</dbReference>
<comment type="subcellular location">
    <subcellularLocation>
        <location evidence="1">Nucleus</location>
    </subcellularLocation>
</comment>